<dbReference type="RefSeq" id="WP_066406121.1">
    <property type="nucleotide sequence ID" value="NZ_CP011390.1"/>
</dbReference>
<dbReference type="PANTHER" id="PTHR43179:SF7">
    <property type="entry name" value="RHAMNOSYLTRANSFERASE WBBL"/>
    <property type="match status" value="1"/>
</dbReference>
<dbReference type="EMBL" id="CP011390">
    <property type="protein sequence ID" value="ANE51981.1"/>
    <property type="molecule type" value="Genomic_DNA"/>
</dbReference>
<dbReference type="InterPro" id="IPR001173">
    <property type="entry name" value="Glyco_trans_2-like"/>
</dbReference>
<keyword evidence="3" id="KW-1185">Reference proteome</keyword>
<organism evidence="2 3">
    <name type="scientific">Flavisolibacter tropicus</name>
    <dbReference type="NCBI Taxonomy" id="1492898"/>
    <lineage>
        <taxon>Bacteria</taxon>
        <taxon>Pseudomonadati</taxon>
        <taxon>Bacteroidota</taxon>
        <taxon>Chitinophagia</taxon>
        <taxon>Chitinophagales</taxon>
        <taxon>Chitinophagaceae</taxon>
        <taxon>Flavisolibacter</taxon>
    </lineage>
</organism>
<evidence type="ECO:0000313" key="2">
    <source>
        <dbReference type="EMBL" id="ANE51981.1"/>
    </source>
</evidence>
<dbReference type="SUPFAM" id="SSF53448">
    <property type="entry name" value="Nucleotide-diphospho-sugar transferases"/>
    <property type="match status" value="1"/>
</dbReference>
<dbReference type="OrthoDB" id="9801954at2"/>
<reference evidence="3" key="1">
    <citation type="submission" date="2015-01" db="EMBL/GenBank/DDBJ databases">
        <title>Flavisolibacter sp./LCS9/ whole genome sequencing.</title>
        <authorList>
            <person name="Kim M.K."/>
            <person name="Srinivasan S."/>
            <person name="Lee J.-J."/>
        </authorList>
    </citation>
    <scope>NUCLEOTIDE SEQUENCE [LARGE SCALE GENOMIC DNA]</scope>
    <source>
        <strain evidence="3">LCS9</strain>
    </source>
</reference>
<dbReference type="PANTHER" id="PTHR43179">
    <property type="entry name" value="RHAMNOSYLTRANSFERASE WBBL"/>
    <property type="match status" value="1"/>
</dbReference>
<protein>
    <recommendedName>
        <fullName evidence="1">Glycosyltransferase 2-like domain-containing protein</fullName>
    </recommendedName>
</protein>
<dbReference type="Gene3D" id="3.90.550.10">
    <property type="entry name" value="Spore Coat Polysaccharide Biosynthesis Protein SpsA, Chain A"/>
    <property type="match status" value="1"/>
</dbReference>
<evidence type="ECO:0000259" key="1">
    <source>
        <dbReference type="Pfam" id="PF00535"/>
    </source>
</evidence>
<proteinExistence type="predicted"/>
<reference evidence="2 3" key="2">
    <citation type="journal article" date="2016" name="Int. J. Syst. Evol. Microbiol.">
        <title>Flavisolibacter tropicus sp. nov., isolated from tropical soil.</title>
        <authorList>
            <person name="Lee J.J."/>
            <person name="Kang M.S."/>
            <person name="Kim G.S."/>
            <person name="Lee C.S."/>
            <person name="Lim S."/>
            <person name="Lee J."/>
            <person name="Roh S.H."/>
            <person name="Kang H."/>
            <person name="Ha J.M."/>
            <person name="Bae S."/>
            <person name="Jung H.Y."/>
            <person name="Kim M.K."/>
        </authorList>
    </citation>
    <scope>NUCLEOTIDE SEQUENCE [LARGE SCALE GENOMIC DNA]</scope>
    <source>
        <strain evidence="2 3">LCS9</strain>
    </source>
</reference>
<dbReference type="KEGG" id="fla:SY85_17255"/>
<sequence length="328" mass="37928">MKKGLSIVIPNYNGVQLFTHTLPTVFKALEHVSLPSEVIVADDCSTDDSIAYLQKEYPQIRIVQNTVNSGFSITANNGITAASYSYVLLLNSDVKLEPDYFHSLFSYFEDPTTFGVVGRIVGWEDNIIQDGAKYPSFHGVKIKTSGNYLLEDEKAMQYGLFSMYLSGACALLDKEKFLQCGGFNELFSPFYVEDYELSLRAWRLGWKCYYDHRSVCRHKVSTSIKSKNKKKYVETIYNRNKMFLHAIHLSSPKRLLWFLQLSVETLARFFTLRWSYLRSLYLFISSYQKVRDYRKKLQRLNGSVPLLSIDEVTAFILNSIQGKKIRRF</sequence>
<dbReference type="InterPro" id="IPR029044">
    <property type="entry name" value="Nucleotide-diphossugar_trans"/>
</dbReference>
<dbReference type="Proteomes" id="UP000077177">
    <property type="component" value="Chromosome"/>
</dbReference>
<name>A0A172TXZ5_9BACT</name>
<dbReference type="STRING" id="1492898.SY85_17255"/>
<dbReference type="Pfam" id="PF00535">
    <property type="entry name" value="Glycos_transf_2"/>
    <property type="match status" value="1"/>
</dbReference>
<evidence type="ECO:0000313" key="3">
    <source>
        <dbReference type="Proteomes" id="UP000077177"/>
    </source>
</evidence>
<dbReference type="AlphaFoldDB" id="A0A172TXZ5"/>
<gene>
    <name evidence="2" type="ORF">SY85_17255</name>
</gene>
<accession>A0A172TXZ5</accession>
<feature type="domain" description="Glycosyltransferase 2-like" evidence="1">
    <location>
        <begin position="6"/>
        <end position="165"/>
    </location>
</feature>